<dbReference type="Proteomes" id="UP001168821">
    <property type="component" value="Unassembled WGS sequence"/>
</dbReference>
<protein>
    <submittedName>
        <fullName evidence="1">Uncharacterized protein</fullName>
    </submittedName>
</protein>
<keyword evidence="2" id="KW-1185">Reference proteome</keyword>
<reference evidence="1" key="1">
    <citation type="journal article" date="2023" name="G3 (Bethesda)">
        <title>Whole genome assemblies of Zophobas morio and Tenebrio molitor.</title>
        <authorList>
            <person name="Kaur S."/>
            <person name="Stinson S.A."/>
            <person name="diCenzo G.C."/>
        </authorList>
    </citation>
    <scope>NUCLEOTIDE SEQUENCE</scope>
    <source>
        <strain evidence="1">QUZm001</strain>
    </source>
</reference>
<evidence type="ECO:0000313" key="1">
    <source>
        <dbReference type="EMBL" id="KAJ3651722.1"/>
    </source>
</evidence>
<dbReference type="AlphaFoldDB" id="A0AA38I9A5"/>
<proteinExistence type="predicted"/>
<gene>
    <name evidence="1" type="ORF">Zmor_017742</name>
</gene>
<evidence type="ECO:0000313" key="2">
    <source>
        <dbReference type="Proteomes" id="UP001168821"/>
    </source>
</evidence>
<sequence>MDSDMENEMECTPPELREAAESAMNMLPVKSKDRYEKTYRAYRDWCNDKGVPNIGSENVILAYFAQLKKHKKPSTLLFNVEGNLERKG</sequence>
<dbReference type="EMBL" id="JALNTZ010000005">
    <property type="protein sequence ID" value="KAJ3651722.1"/>
    <property type="molecule type" value="Genomic_DNA"/>
</dbReference>
<organism evidence="1 2">
    <name type="scientific">Zophobas morio</name>
    <dbReference type="NCBI Taxonomy" id="2755281"/>
    <lineage>
        <taxon>Eukaryota</taxon>
        <taxon>Metazoa</taxon>
        <taxon>Ecdysozoa</taxon>
        <taxon>Arthropoda</taxon>
        <taxon>Hexapoda</taxon>
        <taxon>Insecta</taxon>
        <taxon>Pterygota</taxon>
        <taxon>Neoptera</taxon>
        <taxon>Endopterygota</taxon>
        <taxon>Coleoptera</taxon>
        <taxon>Polyphaga</taxon>
        <taxon>Cucujiformia</taxon>
        <taxon>Tenebrionidae</taxon>
        <taxon>Zophobas</taxon>
    </lineage>
</organism>
<name>A0AA38I9A5_9CUCU</name>
<comment type="caution">
    <text evidence="1">The sequence shown here is derived from an EMBL/GenBank/DDBJ whole genome shotgun (WGS) entry which is preliminary data.</text>
</comment>
<accession>A0AA38I9A5</accession>